<evidence type="ECO:0000256" key="1">
    <source>
        <dbReference type="SAM" id="SignalP"/>
    </source>
</evidence>
<dbReference type="RefSeq" id="WP_310345119.1">
    <property type="nucleotide sequence ID" value="NZ_JAVDXO010000009.1"/>
</dbReference>
<organism evidence="2 3">
    <name type="scientific">Rhodoferax saidenbachensis</name>
    <dbReference type="NCBI Taxonomy" id="1484693"/>
    <lineage>
        <taxon>Bacteria</taxon>
        <taxon>Pseudomonadati</taxon>
        <taxon>Pseudomonadota</taxon>
        <taxon>Betaproteobacteria</taxon>
        <taxon>Burkholderiales</taxon>
        <taxon>Comamonadaceae</taxon>
        <taxon>Rhodoferax</taxon>
    </lineage>
</organism>
<name>A0ABU1ZRN7_9BURK</name>
<evidence type="ECO:0000313" key="3">
    <source>
        <dbReference type="Proteomes" id="UP001268089"/>
    </source>
</evidence>
<dbReference type="EMBL" id="JAVDXO010000009">
    <property type="protein sequence ID" value="MDR7308190.1"/>
    <property type="molecule type" value="Genomic_DNA"/>
</dbReference>
<feature type="chain" id="PRO_5045960638" evidence="1">
    <location>
        <begin position="23"/>
        <end position="186"/>
    </location>
</feature>
<feature type="signal peptide" evidence="1">
    <location>
        <begin position="1"/>
        <end position="22"/>
    </location>
</feature>
<reference evidence="2 3" key="1">
    <citation type="submission" date="2023-07" db="EMBL/GenBank/DDBJ databases">
        <title>Sorghum-associated microbial communities from plants grown in Nebraska, USA.</title>
        <authorList>
            <person name="Schachtman D."/>
        </authorList>
    </citation>
    <scope>NUCLEOTIDE SEQUENCE [LARGE SCALE GENOMIC DNA]</scope>
    <source>
        <strain evidence="2 3">BE308</strain>
    </source>
</reference>
<dbReference type="Proteomes" id="UP001268089">
    <property type="component" value="Unassembled WGS sequence"/>
</dbReference>
<sequence>MKYATASIALAVAALVTGHAQAADTGKTREQVRAELAEAQRTGDIAASKDVGFDEFTPSTGRKLNELNPAAYPAKPAVAGKTREQVRAELAEAQRTGDIFASKDVGVDEFASGAGRKLNELNPAAYPAKPAVAGKTREQVRAELAEAQRTGDIFASKDVGVDEFASGAGRKLNEVFPNLYPVTRTN</sequence>
<protein>
    <submittedName>
        <fullName evidence="2">RNase H-like HicB family nuclease</fullName>
    </submittedName>
</protein>
<accession>A0ABU1ZRN7</accession>
<dbReference type="Pfam" id="PF13663">
    <property type="entry name" value="DUF4148"/>
    <property type="match status" value="3"/>
</dbReference>
<comment type="caution">
    <text evidence="2">The sequence shown here is derived from an EMBL/GenBank/DDBJ whole genome shotgun (WGS) entry which is preliminary data.</text>
</comment>
<keyword evidence="1" id="KW-0732">Signal</keyword>
<evidence type="ECO:0000313" key="2">
    <source>
        <dbReference type="EMBL" id="MDR7308190.1"/>
    </source>
</evidence>
<dbReference type="InterPro" id="IPR025421">
    <property type="entry name" value="DUF4148"/>
</dbReference>
<keyword evidence="3" id="KW-1185">Reference proteome</keyword>
<proteinExistence type="predicted"/>
<gene>
    <name evidence="2" type="ORF">J2X15_003499</name>
</gene>